<dbReference type="Gene3D" id="3.90.1170.10">
    <property type="entry name" value="Ribosomal protein L10e/L16"/>
    <property type="match status" value="1"/>
</dbReference>
<gene>
    <name evidence="9" type="primary">rpl16</name>
    <name evidence="9" type="ORF">LOBIN_mt031</name>
</gene>
<dbReference type="GO" id="GO:0032543">
    <property type="term" value="P:mitochondrial translation"/>
    <property type="evidence" value="ECO:0007669"/>
    <property type="project" value="TreeGrafter"/>
</dbReference>
<sequence>MLSPKQTKFRKYQKGKIGGIKPNSTDLKFGKYGIKALQAGRISARTIEAVRRVMTRKFKRSGQIWVRIFPDIPVTTKPAEVRMGKGKGVPSYWICRVQPGQILYEIDGVDFNTIVQASVLAYHKLPIKINLISINNKPLL</sequence>
<organism evidence="9">
    <name type="scientific">Lobosphaera incisa</name>
    <dbReference type="NCBI Taxonomy" id="312850"/>
    <lineage>
        <taxon>Eukaryota</taxon>
        <taxon>Viridiplantae</taxon>
        <taxon>Chlorophyta</taxon>
        <taxon>core chlorophytes</taxon>
        <taxon>Trebouxiophyceae</taxon>
        <taxon>Trebouxiales</taxon>
        <taxon>Trebouxiaceae</taxon>
        <taxon>Lobosphaera</taxon>
    </lineage>
</organism>
<dbReference type="GeneID" id="24284966"/>
<keyword evidence="4 9" id="KW-0496">Mitochondrion</keyword>
<dbReference type="SUPFAM" id="SSF54686">
    <property type="entry name" value="Ribosomal protein L16p/L10e"/>
    <property type="match status" value="1"/>
</dbReference>
<dbReference type="InterPro" id="IPR047873">
    <property type="entry name" value="Ribosomal_uL16"/>
</dbReference>
<evidence type="ECO:0000256" key="3">
    <source>
        <dbReference type="ARBA" id="ARBA00022980"/>
    </source>
</evidence>
<evidence type="ECO:0000256" key="4">
    <source>
        <dbReference type="ARBA" id="ARBA00023128"/>
    </source>
</evidence>
<dbReference type="GO" id="GO:0003735">
    <property type="term" value="F:structural constituent of ribosome"/>
    <property type="evidence" value="ECO:0007669"/>
    <property type="project" value="InterPro"/>
</dbReference>
<evidence type="ECO:0000313" key="9">
    <source>
        <dbReference type="EMBL" id="AKF78656.1"/>
    </source>
</evidence>
<geneLocation type="mitochondrion" evidence="9"/>
<dbReference type="RefSeq" id="YP_009138098.1">
    <property type="nucleotide sequence ID" value="NC_027060.1"/>
</dbReference>
<keyword evidence="3 8" id="KW-0689">Ribosomal protein</keyword>
<dbReference type="InterPro" id="IPR016180">
    <property type="entry name" value="Ribosomal_uL16_dom"/>
</dbReference>
<dbReference type="NCBIfam" id="TIGR01164">
    <property type="entry name" value="rplP_bact"/>
    <property type="match status" value="1"/>
</dbReference>
<evidence type="ECO:0000256" key="8">
    <source>
        <dbReference type="RuleBase" id="RU004413"/>
    </source>
</evidence>
<dbReference type="InterPro" id="IPR020798">
    <property type="entry name" value="Ribosomal_uL16_CS"/>
</dbReference>
<dbReference type="InterPro" id="IPR000114">
    <property type="entry name" value="Ribosomal_uL16_bact-type"/>
</dbReference>
<dbReference type="PROSITE" id="PS00586">
    <property type="entry name" value="RIBOSOMAL_L16_1"/>
    <property type="match status" value="1"/>
</dbReference>
<evidence type="ECO:0000256" key="6">
    <source>
        <dbReference type="ARBA" id="ARBA00035302"/>
    </source>
</evidence>
<dbReference type="HAMAP" id="MF_01342">
    <property type="entry name" value="Ribosomal_uL16"/>
    <property type="match status" value="1"/>
</dbReference>
<accession>A0A0F7BIG7</accession>
<evidence type="ECO:0000256" key="1">
    <source>
        <dbReference type="ARBA" id="ARBA00004173"/>
    </source>
</evidence>
<name>A0A0F7BIG7_9CHLO</name>
<proteinExistence type="inferred from homology"/>
<dbReference type="PRINTS" id="PR00060">
    <property type="entry name" value="RIBOSOMALL16"/>
</dbReference>
<evidence type="ECO:0000256" key="7">
    <source>
        <dbReference type="ARBA" id="ARBA00042582"/>
    </source>
</evidence>
<keyword evidence="5 8" id="KW-0687">Ribonucleoprotein</keyword>
<dbReference type="FunFam" id="3.90.1170.10:FF:000001">
    <property type="entry name" value="50S ribosomal protein L16"/>
    <property type="match status" value="1"/>
</dbReference>
<dbReference type="PANTHER" id="PTHR12220">
    <property type="entry name" value="50S/60S RIBOSOMAL PROTEIN L16"/>
    <property type="match status" value="1"/>
</dbReference>
<dbReference type="Pfam" id="PF00252">
    <property type="entry name" value="Ribosomal_L16"/>
    <property type="match status" value="1"/>
</dbReference>
<dbReference type="PROSITE" id="PS00701">
    <property type="entry name" value="RIBOSOMAL_L16_2"/>
    <property type="match status" value="1"/>
</dbReference>
<dbReference type="GO" id="GO:0019843">
    <property type="term" value="F:rRNA binding"/>
    <property type="evidence" value="ECO:0007669"/>
    <property type="project" value="InterPro"/>
</dbReference>
<dbReference type="EMBL" id="KP902678">
    <property type="protein sequence ID" value="AKF78656.1"/>
    <property type="molecule type" value="Genomic_DNA"/>
</dbReference>
<comment type="subcellular location">
    <subcellularLocation>
        <location evidence="1">Mitochondrion</location>
    </subcellularLocation>
</comment>
<dbReference type="PANTHER" id="PTHR12220:SF24">
    <property type="entry name" value="LARGE RIBOSOMAL SUBUNIT PROTEIN UL16M"/>
    <property type="match status" value="1"/>
</dbReference>
<comment type="similarity">
    <text evidence="2 8">Belongs to the universal ribosomal protein uL16 family.</text>
</comment>
<protein>
    <recommendedName>
        <fullName evidence="6">Large ribosomal subunit protein uL16m</fullName>
    </recommendedName>
    <alternativeName>
        <fullName evidence="7">60S ribosomal protein L16, mitochondrial</fullName>
    </alternativeName>
</protein>
<dbReference type="CDD" id="cd01433">
    <property type="entry name" value="Ribosomal_L16_L10e"/>
    <property type="match status" value="1"/>
</dbReference>
<evidence type="ECO:0000256" key="5">
    <source>
        <dbReference type="ARBA" id="ARBA00023274"/>
    </source>
</evidence>
<dbReference type="GO" id="GO:0005762">
    <property type="term" value="C:mitochondrial large ribosomal subunit"/>
    <property type="evidence" value="ECO:0007669"/>
    <property type="project" value="TreeGrafter"/>
</dbReference>
<evidence type="ECO:0000256" key="2">
    <source>
        <dbReference type="ARBA" id="ARBA00008931"/>
    </source>
</evidence>
<dbReference type="InterPro" id="IPR036920">
    <property type="entry name" value="Ribosomal_uL16_sf"/>
</dbReference>
<dbReference type="AlphaFoldDB" id="A0A0F7BIG7"/>
<reference evidence="9" key="1">
    <citation type="journal article" date="2015" name="BMC Genomics">
        <title>The complete mitochondrial genome sequence of the green microalga Lobosphaera (Parietochloris) incisa reveals a new type of palindromic repetitive repeat.</title>
        <authorList>
            <person name="Tourasse N.J."/>
            <person name="Shtaida N."/>
            <person name="Khozin-Goldberg I."/>
            <person name="Boussiba S."/>
            <person name="Vallon O."/>
        </authorList>
    </citation>
    <scope>NUCLEOTIDE SEQUENCE</scope>
    <source>
        <strain evidence="9">SAG 2468</strain>
    </source>
</reference>